<keyword evidence="2" id="KW-1185">Reference proteome</keyword>
<name>A0ACA9M8I4_9GLOM</name>
<gene>
    <name evidence="1" type="ORF">SCALOS_LOCUS5709</name>
</gene>
<dbReference type="Proteomes" id="UP000789860">
    <property type="component" value="Unassembled WGS sequence"/>
</dbReference>
<comment type="caution">
    <text evidence="1">The sequence shown here is derived from an EMBL/GenBank/DDBJ whole genome shotgun (WGS) entry which is preliminary data.</text>
</comment>
<feature type="non-terminal residue" evidence="1">
    <location>
        <position position="1"/>
    </location>
</feature>
<sequence>INKEILDKRLKELIKIGFVLDNKTVLDIFKIYKHRLGEVGDLFINSFIEISNMEKEKFISNLLIESMGMEENDQKIFDFISKYLHKSLLININFNMV</sequence>
<organism evidence="1 2">
    <name type="scientific">Scutellospora calospora</name>
    <dbReference type="NCBI Taxonomy" id="85575"/>
    <lineage>
        <taxon>Eukaryota</taxon>
        <taxon>Fungi</taxon>
        <taxon>Fungi incertae sedis</taxon>
        <taxon>Mucoromycota</taxon>
        <taxon>Glomeromycotina</taxon>
        <taxon>Glomeromycetes</taxon>
        <taxon>Diversisporales</taxon>
        <taxon>Gigasporaceae</taxon>
        <taxon>Scutellospora</taxon>
    </lineage>
</organism>
<accession>A0ACA9M8I4</accession>
<protein>
    <submittedName>
        <fullName evidence="1">4829_t:CDS:1</fullName>
    </submittedName>
</protein>
<reference evidence="1" key="1">
    <citation type="submission" date="2021-06" db="EMBL/GenBank/DDBJ databases">
        <authorList>
            <person name="Kallberg Y."/>
            <person name="Tangrot J."/>
            <person name="Rosling A."/>
        </authorList>
    </citation>
    <scope>NUCLEOTIDE SEQUENCE</scope>
    <source>
        <strain evidence="1">AU212A</strain>
    </source>
</reference>
<proteinExistence type="predicted"/>
<evidence type="ECO:0000313" key="1">
    <source>
        <dbReference type="EMBL" id="CAG8566985.1"/>
    </source>
</evidence>
<evidence type="ECO:0000313" key="2">
    <source>
        <dbReference type="Proteomes" id="UP000789860"/>
    </source>
</evidence>
<dbReference type="EMBL" id="CAJVPM010009771">
    <property type="protein sequence ID" value="CAG8566985.1"/>
    <property type="molecule type" value="Genomic_DNA"/>
</dbReference>